<sequence>MSLEEAGSTKRTRASGEVLEYLIREFHQNQNPSPEVRKEISERTNMSEKAVRIWFQNRRAKARKVEKYERNSSMSGPSSKKIGAIKNNGSIHSSRSNSLSLQDIQLQMSPNNLYLNQYINQLPIEINEKYCFIDIQSLSVGSWQRIKTGYHEENILKNNLINLSPFTLNNIMNNVDLLVILLKKNLEINYFFSAISNNSKILFRIFYPIDSILTCSLLDNNLDKENNELRLSLSHSPKFSVYFFNGVNSNSNQWSLCEDFSENQQVSAAHSFDAEQNNIIPHVLVGVKNSLEYLNNFILENNHSQHHPLSKITTGSNYPIDGESLNYRLKGLSPLGDFDSDNSPNSITSNNSHQINHETSTIKNSFYCSNFNFN</sequence>
<evidence type="ECO:0000256" key="6">
    <source>
        <dbReference type="RuleBase" id="RU000682"/>
    </source>
</evidence>
<protein>
    <submittedName>
        <fullName evidence="8">Homeobox-domain-containing protein</fullName>
    </submittedName>
</protein>
<dbReference type="Gene3D" id="1.10.10.60">
    <property type="entry name" value="Homeodomain-like"/>
    <property type="match status" value="1"/>
</dbReference>
<dbReference type="SUPFAM" id="SSF46689">
    <property type="entry name" value="Homeodomain-like"/>
    <property type="match status" value="1"/>
</dbReference>
<dbReference type="GO" id="GO:0030154">
    <property type="term" value="P:cell differentiation"/>
    <property type="evidence" value="ECO:0007669"/>
    <property type="project" value="TreeGrafter"/>
</dbReference>
<dbReference type="GO" id="GO:0005634">
    <property type="term" value="C:nucleus"/>
    <property type="evidence" value="ECO:0007669"/>
    <property type="project" value="UniProtKB-SubCell"/>
</dbReference>
<evidence type="ECO:0000256" key="3">
    <source>
        <dbReference type="ARBA" id="ARBA00023155"/>
    </source>
</evidence>
<name>A0A1E4RL51_9ASCO</name>
<accession>A0A1E4RL51</accession>
<feature type="DNA-binding region" description="Homeobox" evidence="5">
    <location>
        <begin position="7"/>
        <end position="66"/>
    </location>
</feature>
<evidence type="ECO:0000256" key="4">
    <source>
        <dbReference type="ARBA" id="ARBA00023242"/>
    </source>
</evidence>
<dbReference type="InterPro" id="IPR009057">
    <property type="entry name" value="Homeodomain-like_sf"/>
</dbReference>
<keyword evidence="2 5" id="KW-0238">DNA-binding</keyword>
<comment type="subcellular location">
    <subcellularLocation>
        <location evidence="1 5 6">Nucleus</location>
    </subcellularLocation>
</comment>
<dbReference type="PROSITE" id="PS00027">
    <property type="entry name" value="HOMEOBOX_1"/>
    <property type="match status" value="1"/>
</dbReference>
<dbReference type="InterPro" id="IPR001356">
    <property type="entry name" value="HD"/>
</dbReference>
<evidence type="ECO:0000256" key="1">
    <source>
        <dbReference type="ARBA" id="ARBA00004123"/>
    </source>
</evidence>
<proteinExistence type="predicted"/>
<keyword evidence="4 5" id="KW-0539">Nucleus</keyword>
<dbReference type="Pfam" id="PF00046">
    <property type="entry name" value="Homeodomain"/>
    <property type="match status" value="1"/>
</dbReference>
<dbReference type="PANTHER" id="PTHR24324">
    <property type="entry name" value="HOMEOBOX PROTEIN HHEX"/>
    <property type="match status" value="1"/>
</dbReference>
<dbReference type="PANTHER" id="PTHR24324:SF5">
    <property type="entry name" value="HEMATOPOIETICALLY-EXPRESSED HOMEOBOX PROTEIN HHEX"/>
    <property type="match status" value="1"/>
</dbReference>
<organism evidence="8 9">
    <name type="scientific">Hyphopichia burtonii NRRL Y-1933</name>
    <dbReference type="NCBI Taxonomy" id="984485"/>
    <lineage>
        <taxon>Eukaryota</taxon>
        <taxon>Fungi</taxon>
        <taxon>Dikarya</taxon>
        <taxon>Ascomycota</taxon>
        <taxon>Saccharomycotina</taxon>
        <taxon>Pichiomycetes</taxon>
        <taxon>Debaryomycetaceae</taxon>
        <taxon>Hyphopichia</taxon>
    </lineage>
</organism>
<evidence type="ECO:0000259" key="7">
    <source>
        <dbReference type="PROSITE" id="PS50071"/>
    </source>
</evidence>
<dbReference type="PROSITE" id="PS50071">
    <property type="entry name" value="HOMEOBOX_2"/>
    <property type="match status" value="1"/>
</dbReference>
<keyword evidence="9" id="KW-1185">Reference proteome</keyword>
<evidence type="ECO:0000313" key="9">
    <source>
        <dbReference type="Proteomes" id="UP000095085"/>
    </source>
</evidence>
<evidence type="ECO:0000256" key="5">
    <source>
        <dbReference type="PROSITE-ProRule" id="PRU00108"/>
    </source>
</evidence>
<dbReference type="STRING" id="984485.A0A1E4RL51"/>
<dbReference type="GO" id="GO:0000981">
    <property type="term" value="F:DNA-binding transcription factor activity, RNA polymerase II-specific"/>
    <property type="evidence" value="ECO:0007669"/>
    <property type="project" value="InterPro"/>
</dbReference>
<dbReference type="SMART" id="SM00389">
    <property type="entry name" value="HOX"/>
    <property type="match status" value="1"/>
</dbReference>
<dbReference type="InterPro" id="IPR017970">
    <property type="entry name" value="Homeobox_CS"/>
</dbReference>
<dbReference type="GO" id="GO:0000978">
    <property type="term" value="F:RNA polymerase II cis-regulatory region sequence-specific DNA binding"/>
    <property type="evidence" value="ECO:0007669"/>
    <property type="project" value="TreeGrafter"/>
</dbReference>
<feature type="domain" description="Homeobox" evidence="7">
    <location>
        <begin position="5"/>
        <end position="65"/>
    </location>
</feature>
<evidence type="ECO:0000313" key="8">
    <source>
        <dbReference type="EMBL" id="ODV67931.1"/>
    </source>
</evidence>
<evidence type="ECO:0000256" key="2">
    <source>
        <dbReference type="ARBA" id="ARBA00023125"/>
    </source>
</evidence>
<reference evidence="9" key="1">
    <citation type="submission" date="2016-05" db="EMBL/GenBank/DDBJ databases">
        <title>Comparative genomics of biotechnologically important yeasts.</title>
        <authorList>
            <consortium name="DOE Joint Genome Institute"/>
            <person name="Riley R."/>
            <person name="Haridas S."/>
            <person name="Wolfe K.H."/>
            <person name="Lopes M.R."/>
            <person name="Hittinger C.T."/>
            <person name="Goker M."/>
            <person name="Salamov A."/>
            <person name="Wisecaver J."/>
            <person name="Long T.M."/>
            <person name="Aerts A.L."/>
            <person name="Barry K."/>
            <person name="Choi C."/>
            <person name="Clum A."/>
            <person name="Coughlan A.Y."/>
            <person name="Deshpande S."/>
            <person name="Douglass A.P."/>
            <person name="Hanson S.J."/>
            <person name="Klenk H.-P."/>
            <person name="Labutti K."/>
            <person name="Lapidus A."/>
            <person name="Lindquist E."/>
            <person name="Lipzen A."/>
            <person name="Meier-Kolthoff J.P."/>
            <person name="Ohm R.A."/>
            <person name="Otillar R.P."/>
            <person name="Pangilinan J."/>
            <person name="Peng Y."/>
            <person name="Rokas A."/>
            <person name="Rosa C.A."/>
            <person name="Scheuner C."/>
            <person name="Sibirny A.A."/>
            <person name="Slot J.C."/>
            <person name="Stielow J.B."/>
            <person name="Sun H."/>
            <person name="Kurtzman C.P."/>
            <person name="Blackwell M."/>
            <person name="Grigoriev I.V."/>
            <person name="Jeffries T.W."/>
        </authorList>
    </citation>
    <scope>NUCLEOTIDE SEQUENCE [LARGE SCALE GENOMIC DNA]</scope>
    <source>
        <strain evidence="9">NRRL Y-1933</strain>
    </source>
</reference>
<dbReference type="GeneID" id="30997805"/>
<dbReference type="InterPro" id="IPR051000">
    <property type="entry name" value="Homeobox_DNA-bind_prot"/>
</dbReference>
<dbReference type="OrthoDB" id="6159439at2759"/>
<gene>
    <name evidence="8" type="ORF">HYPBUDRAFT_239994</name>
</gene>
<dbReference type="EMBL" id="KV454540">
    <property type="protein sequence ID" value="ODV67931.1"/>
    <property type="molecule type" value="Genomic_DNA"/>
</dbReference>
<dbReference type="Proteomes" id="UP000095085">
    <property type="component" value="Unassembled WGS sequence"/>
</dbReference>
<dbReference type="AlphaFoldDB" id="A0A1E4RL51"/>
<dbReference type="RefSeq" id="XP_020076998.1">
    <property type="nucleotide sequence ID" value="XM_020223256.1"/>
</dbReference>
<keyword evidence="3 5" id="KW-0371">Homeobox</keyword>
<dbReference type="CDD" id="cd00086">
    <property type="entry name" value="homeodomain"/>
    <property type="match status" value="1"/>
</dbReference>